<name>A0ABV0JIC6_9CYAN</name>
<gene>
    <name evidence="1" type="ORF">NC998_29030</name>
</gene>
<keyword evidence="2" id="KW-1185">Reference proteome</keyword>
<proteinExistence type="predicted"/>
<dbReference type="EMBL" id="JAMPKM010000069">
    <property type="protein sequence ID" value="MEP0821093.1"/>
    <property type="molecule type" value="Genomic_DNA"/>
</dbReference>
<accession>A0ABV0JIC6</accession>
<comment type="caution">
    <text evidence="1">The sequence shown here is derived from an EMBL/GenBank/DDBJ whole genome shotgun (WGS) entry which is preliminary data.</text>
</comment>
<evidence type="ECO:0000313" key="2">
    <source>
        <dbReference type="Proteomes" id="UP001464891"/>
    </source>
</evidence>
<dbReference type="RefSeq" id="WP_190441937.1">
    <property type="nucleotide sequence ID" value="NZ_JAMPKM010000069.1"/>
</dbReference>
<evidence type="ECO:0000313" key="1">
    <source>
        <dbReference type="EMBL" id="MEP0821093.1"/>
    </source>
</evidence>
<organism evidence="1 2">
    <name type="scientific">Trichocoleus desertorum GB2-A4</name>
    <dbReference type="NCBI Taxonomy" id="2933944"/>
    <lineage>
        <taxon>Bacteria</taxon>
        <taxon>Bacillati</taxon>
        <taxon>Cyanobacteriota</taxon>
        <taxon>Cyanophyceae</taxon>
        <taxon>Leptolyngbyales</taxon>
        <taxon>Trichocoleusaceae</taxon>
        <taxon>Trichocoleus</taxon>
    </lineage>
</organism>
<dbReference type="Proteomes" id="UP001464891">
    <property type="component" value="Unassembled WGS sequence"/>
</dbReference>
<protein>
    <submittedName>
        <fullName evidence="1">Uncharacterized protein</fullName>
    </submittedName>
</protein>
<sequence length="73" mass="8238">MTKLQDLQQELTTLQTERTKISLESGEMLVDCWVAQTAAGGTARTGKRYWQVKSRNPIFDGKKSKYLKASGRC</sequence>
<reference evidence="1 2" key="1">
    <citation type="submission" date="2022-04" db="EMBL/GenBank/DDBJ databases">
        <title>Positive selection, recombination, and allopatry shape intraspecific diversity of widespread and dominant cyanobacteria.</title>
        <authorList>
            <person name="Wei J."/>
            <person name="Shu W."/>
            <person name="Hu C."/>
        </authorList>
    </citation>
    <scope>NUCLEOTIDE SEQUENCE [LARGE SCALE GENOMIC DNA]</scope>
    <source>
        <strain evidence="1 2">GB2-A4</strain>
    </source>
</reference>